<comment type="caution">
    <text evidence="3">The sequence shown here is derived from an EMBL/GenBank/DDBJ whole genome shotgun (WGS) entry which is preliminary data.</text>
</comment>
<protein>
    <submittedName>
        <fullName evidence="3">Uncharacterized protein</fullName>
    </submittedName>
</protein>
<evidence type="ECO:0000256" key="2">
    <source>
        <dbReference type="SAM" id="SignalP"/>
    </source>
</evidence>
<feature type="signal peptide" evidence="2">
    <location>
        <begin position="1"/>
        <end position="22"/>
    </location>
</feature>
<reference evidence="3" key="1">
    <citation type="journal article" date="2022" name="bioRxiv">
        <title>Deciphering the potential niche of two novel black yeast fungi from a biological soil crust based on their genomes, phenotypes, and melanin regulation.</title>
        <authorList>
            <consortium name="DOE Joint Genome Institute"/>
            <person name="Carr E.C."/>
            <person name="Barton Q."/>
            <person name="Grambo S."/>
            <person name="Sullivan M."/>
            <person name="Renfro C.M."/>
            <person name="Kuo A."/>
            <person name="Pangilinan J."/>
            <person name="Lipzen A."/>
            <person name="Keymanesh K."/>
            <person name="Savage E."/>
            <person name="Barry K."/>
            <person name="Grigoriev I.V."/>
            <person name="Riekhof W.R."/>
            <person name="Harris S.S."/>
        </authorList>
    </citation>
    <scope>NUCLEOTIDE SEQUENCE</scope>
    <source>
        <strain evidence="3">JF 03-4F</strain>
    </source>
</reference>
<feature type="region of interest" description="Disordered" evidence="1">
    <location>
        <begin position="234"/>
        <end position="261"/>
    </location>
</feature>
<accession>A0AAN6E3P7</accession>
<dbReference type="AlphaFoldDB" id="A0AAN6E3P7"/>
<evidence type="ECO:0000313" key="3">
    <source>
        <dbReference type="EMBL" id="KAI1616547.1"/>
    </source>
</evidence>
<dbReference type="Proteomes" id="UP001203852">
    <property type="component" value="Unassembled WGS sequence"/>
</dbReference>
<organism evidence="3 4">
    <name type="scientific">Exophiala viscosa</name>
    <dbReference type="NCBI Taxonomy" id="2486360"/>
    <lineage>
        <taxon>Eukaryota</taxon>
        <taxon>Fungi</taxon>
        <taxon>Dikarya</taxon>
        <taxon>Ascomycota</taxon>
        <taxon>Pezizomycotina</taxon>
        <taxon>Eurotiomycetes</taxon>
        <taxon>Chaetothyriomycetidae</taxon>
        <taxon>Chaetothyriales</taxon>
        <taxon>Herpotrichiellaceae</taxon>
        <taxon>Exophiala</taxon>
    </lineage>
</organism>
<sequence>MKASTPFFLVALLLSHVHLCMGTLESRQSCSSDYALCSPQGASIRDIPPIGPGLARLYLNLIETVNPQPAQTNGSSTAASAHEARQGVATLCCASNTLCILVLSYNIPCCWDHFTTNYYFVDGSYGSVTTGNYTTPAGDHANLITGEYELANGQMGNIYQGDTGAEPNTSSLALPTPFTSTGVGSAIPASAVGSPLTITSYTSSMLALTPPSATSGLSSSDVSSSMVNVSTSMESAPVGTESSQSSVTTVSPTQSQITPPMRNDAAAAPFCGRLVLQTIIFIAAGMHVWPL</sequence>
<gene>
    <name evidence="3" type="ORF">EDD36DRAFT_461428</name>
</gene>
<dbReference type="EMBL" id="MU404351">
    <property type="protein sequence ID" value="KAI1616547.1"/>
    <property type="molecule type" value="Genomic_DNA"/>
</dbReference>
<evidence type="ECO:0000256" key="1">
    <source>
        <dbReference type="SAM" id="MobiDB-lite"/>
    </source>
</evidence>
<name>A0AAN6E3P7_9EURO</name>
<evidence type="ECO:0000313" key="4">
    <source>
        <dbReference type="Proteomes" id="UP001203852"/>
    </source>
</evidence>
<feature type="compositionally biased region" description="Low complexity" evidence="1">
    <location>
        <begin position="234"/>
        <end position="260"/>
    </location>
</feature>
<proteinExistence type="predicted"/>
<keyword evidence="4" id="KW-1185">Reference proteome</keyword>
<feature type="chain" id="PRO_5043003539" evidence="2">
    <location>
        <begin position="23"/>
        <end position="291"/>
    </location>
</feature>
<keyword evidence="2" id="KW-0732">Signal</keyword>